<dbReference type="Gene3D" id="3.40.190.170">
    <property type="entry name" value="Bacterial extracellular solute-binding protein, family 7"/>
    <property type="match status" value="1"/>
</dbReference>
<evidence type="ECO:0000256" key="2">
    <source>
        <dbReference type="ARBA" id="ARBA00009023"/>
    </source>
</evidence>
<evidence type="ECO:0000256" key="3">
    <source>
        <dbReference type="ARBA" id="ARBA00022448"/>
    </source>
</evidence>
<dbReference type="AlphaFoldDB" id="A0A162JQ80"/>
<gene>
    <name evidence="6" type="ORF">AUP44_16530</name>
</gene>
<dbReference type="RefSeq" id="WP_062769957.1">
    <property type="nucleotide sequence ID" value="NZ_CP121045.1"/>
</dbReference>
<dbReference type="EMBL" id="LPZR01000222">
    <property type="protein sequence ID" value="KYO49637.1"/>
    <property type="molecule type" value="Genomic_DNA"/>
</dbReference>
<dbReference type="GO" id="GO:0030288">
    <property type="term" value="C:outer membrane-bounded periplasmic space"/>
    <property type="evidence" value="ECO:0007669"/>
    <property type="project" value="InterPro"/>
</dbReference>
<dbReference type="PANTHER" id="PTHR33376:SF4">
    <property type="entry name" value="SIALIC ACID-BINDING PERIPLASMIC PROTEIN SIAP"/>
    <property type="match status" value="1"/>
</dbReference>
<organism evidence="6 7">
    <name type="scientific">Tistrella mobilis</name>
    <dbReference type="NCBI Taxonomy" id="171437"/>
    <lineage>
        <taxon>Bacteria</taxon>
        <taxon>Pseudomonadati</taxon>
        <taxon>Pseudomonadota</taxon>
        <taxon>Alphaproteobacteria</taxon>
        <taxon>Geminicoccales</taxon>
        <taxon>Geminicoccaceae</taxon>
        <taxon>Tistrella</taxon>
    </lineage>
</organism>
<evidence type="ECO:0000256" key="4">
    <source>
        <dbReference type="ARBA" id="ARBA00022729"/>
    </source>
</evidence>
<dbReference type="PANTHER" id="PTHR33376">
    <property type="match status" value="1"/>
</dbReference>
<dbReference type="Pfam" id="PF03480">
    <property type="entry name" value="DctP"/>
    <property type="match status" value="1"/>
</dbReference>
<evidence type="ECO:0000313" key="7">
    <source>
        <dbReference type="Proteomes" id="UP000075787"/>
    </source>
</evidence>
<dbReference type="OrthoDB" id="8204956at2"/>
<feature type="signal peptide" evidence="5">
    <location>
        <begin position="1"/>
        <end position="29"/>
    </location>
</feature>
<dbReference type="GeneID" id="97240728"/>
<sequence>MLRTKIGRGLATCATVLGIALATTGVARAEDIVLKMAHVYTPGNIWYETAEAYKKAVEDRTQGKVKIQIADSGSTGDWPQSIEGLAIGTNDIVLQSIGTLDRYGIVAGVEAFPYLIRDLDHFRKVYNGPIGAELADAIAAQTRFRIVGAGYRGARHLTANRAVPTLEDLKGLKLRVPPLKMYSMTWAKLGASPVPMGVAELFTSMQQKVVDGQENPLEIIESMRYDEVQSHVMETAHVIGAMTFIFYDARMKRLPEDVRTVLVEEGRKAMDDASTRMAAMEAEIKKRLQGKGMTFVAVDRDAFAARLADMPDAFPDLKPWVEKIRAVK</sequence>
<dbReference type="CDD" id="cd13603">
    <property type="entry name" value="PBP2_TRAP_Siap_TeaA_like"/>
    <property type="match status" value="1"/>
</dbReference>
<proteinExistence type="inferred from homology"/>
<reference evidence="6 7" key="1">
    <citation type="submission" date="2015-12" db="EMBL/GenBank/DDBJ databases">
        <title>Genome sequence of Tistrella mobilis MCCC 1A02139.</title>
        <authorList>
            <person name="Lu L."/>
            <person name="Lai Q."/>
            <person name="Shao Z."/>
            <person name="Qian P."/>
        </authorList>
    </citation>
    <scope>NUCLEOTIDE SEQUENCE [LARGE SCALE GENOMIC DNA]</scope>
    <source>
        <strain evidence="6 7">MCCC 1A02139</strain>
    </source>
</reference>
<comment type="similarity">
    <text evidence="2">Belongs to the bacterial solute-binding protein 7 family.</text>
</comment>
<dbReference type="Proteomes" id="UP000075787">
    <property type="component" value="Unassembled WGS sequence"/>
</dbReference>
<evidence type="ECO:0000256" key="5">
    <source>
        <dbReference type="SAM" id="SignalP"/>
    </source>
</evidence>
<feature type="chain" id="PRO_5007836084" evidence="5">
    <location>
        <begin position="30"/>
        <end position="328"/>
    </location>
</feature>
<dbReference type="InterPro" id="IPR038404">
    <property type="entry name" value="TRAP_DctP_sf"/>
</dbReference>
<keyword evidence="3" id="KW-0813">Transport</keyword>
<protein>
    <submittedName>
        <fullName evidence="6">TRAP dicarboxylate transporter subunit DctP</fullName>
    </submittedName>
</protein>
<dbReference type="NCBIfam" id="NF037995">
    <property type="entry name" value="TRAP_S1"/>
    <property type="match status" value="1"/>
</dbReference>
<dbReference type="GO" id="GO:0055085">
    <property type="term" value="P:transmembrane transport"/>
    <property type="evidence" value="ECO:0007669"/>
    <property type="project" value="InterPro"/>
</dbReference>
<comment type="caution">
    <text evidence="6">The sequence shown here is derived from an EMBL/GenBank/DDBJ whole genome shotgun (WGS) entry which is preliminary data.</text>
</comment>
<dbReference type="InterPro" id="IPR004682">
    <property type="entry name" value="TRAP_DctP"/>
</dbReference>
<evidence type="ECO:0000313" key="6">
    <source>
        <dbReference type="EMBL" id="KYO49637.1"/>
    </source>
</evidence>
<dbReference type="InterPro" id="IPR018389">
    <property type="entry name" value="DctP_fam"/>
</dbReference>
<dbReference type="PIRSF" id="PIRSF006470">
    <property type="entry name" value="DctB"/>
    <property type="match status" value="1"/>
</dbReference>
<keyword evidence="4 5" id="KW-0732">Signal</keyword>
<accession>A0A162JQ80</accession>
<evidence type="ECO:0000256" key="1">
    <source>
        <dbReference type="ARBA" id="ARBA00004196"/>
    </source>
</evidence>
<name>A0A162JQ80_9PROT</name>
<comment type="subcellular location">
    <subcellularLocation>
        <location evidence="1">Cell envelope</location>
    </subcellularLocation>
</comment>